<evidence type="ECO:0000256" key="2">
    <source>
        <dbReference type="ARBA" id="ARBA00022741"/>
    </source>
</evidence>
<dbReference type="GO" id="GO:0046872">
    <property type="term" value="F:metal ion binding"/>
    <property type="evidence" value="ECO:0007669"/>
    <property type="project" value="UniProtKB-KW"/>
</dbReference>
<dbReference type="Gene3D" id="3.40.50.300">
    <property type="entry name" value="P-loop containing nucleotide triphosphate hydrolases"/>
    <property type="match status" value="2"/>
</dbReference>
<evidence type="ECO:0000256" key="8">
    <source>
        <dbReference type="ARBA" id="ARBA00023125"/>
    </source>
</evidence>
<feature type="coiled-coil region" evidence="10">
    <location>
        <begin position="357"/>
        <end position="391"/>
    </location>
</feature>
<keyword evidence="9" id="KW-0413">Isomerase</keyword>
<evidence type="ECO:0000256" key="11">
    <source>
        <dbReference type="SAM" id="MobiDB-lite"/>
    </source>
</evidence>
<dbReference type="GO" id="GO:0051536">
    <property type="term" value="F:iron-sulfur cluster binding"/>
    <property type="evidence" value="ECO:0007669"/>
    <property type="project" value="UniProtKB-KW"/>
</dbReference>
<dbReference type="GO" id="GO:0003677">
    <property type="term" value="F:DNA binding"/>
    <property type="evidence" value="ECO:0007669"/>
    <property type="project" value="UniProtKB-KW"/>
</dbReference>
<name>A0A1I6GWZ5_9EURY</name>
<dbReference type="PROSITE" id="PS51193">
    <property type="entry name" value="HELICASE_ATP_BIND_2"/>
    <property type="match status" value="1"/>
</dbReference>
<dbReference type="InterPro" id="IPR010614">
    <property type="entry name" value="RAD3-like_helicase_DEAD"/>
</dbReference>
<proteinExistence type="predicted"/>
<dbReference type="InterPro" id="IPR014013">
    <property type="entry name" value="Helic_SF1/SF2_ATP-bd_DinG/Rad3"/>
</dbReference>
<keyword evidence="2" id="KW-0547">Nucleotide-binding</keyword>
<evidence type="ECO:0000313" key="13">
    <source>
        <dbReference type="EMBL" id="SFR46591.1"/>
    </source>
</evidence>
<dbReference type="PANTHER" id="PTHR11472">
    <property type="entry name" value="DNA REPAIR DEAD HELICASE RAD3/XP-D SUBFAMILY MEMBER"/>
    <property type="match status" value="1"/>
</dbReference>
<dbReference type="AlphaFoldDB" id="A0A1I6GWZ5"/>
<keyword evidence="4" id="KW-0347">Helicase</keyword>
<keyword evidence="5" id="KW-0067">ATP-binding</keyword>
<dbReference type="EMBL" id="FOYT01000001">
    <property type="protein sequence ID" value="SFR46591.1"/>
    <property type="molecule type" value="Genomic_DNA"/>
</dbReference>
<dbReference type="SMART" id="SM00487">
    <property type="entry name" value="DEXDc"/>
    <property type="match status" value="1"/>
</dbReference>
<evidence type="ECO:0000256" key="5">
    <source>
        <dbReference type="ARBA" id="ARBA00022840"/>
    </source>
</evidence>
<keyword evidence="6" id="KW-0408">Iron</keyword>
<dbReference type="SMART" id="SM00491">
    <property type="entry name" value="HELICc2"/>
    <property type="match status" value="1"/>
</dbReference>
<organism evidence="13 14">
    <name type="scientific">Halogeometricum rufum</name>
    <dbReference type="NCBI Taxonomy" id="553469"/>
    <lineage>
        <taxon>Archaea</taxon>
        <taxon>Methanobacteriati</taxon>
        <taxon>Methanobacteriota</taxon>
        <taxon>Stenosarchaea group</taxon>
        <taxon>Halobacteria</taxon>
        <taxon>Halobacteriales</taxon>
        <taxon>Haloferacaceae</taxon>
        <taxon>Halogeometricum</taxon>
    </lineage>
</organism>
<evidence type="ECO:0000259" key="12">
    <source>
        <dbReference type="PROSITE" id="PS51193"/>
    </source>
</evidence>
<dbReference type="GO" id="GO:0006139">
    <property type="term" value="P:nucleobase-containing compound metabolic process"/>
    <property type="evidence" value="ECO:0007669"/>
    <property type="project" value="InterPro"/>
</dbReference>
<dbReference type="InterPro" id="IPR006555">
    <property type="entry name" value="ATP-dep_Helicase_C"/>
</dbReference>
<dbReference type="STRING" id="553469.SAMN04487947_1754"/>
<evidence type="ECO:0000256" key="4">
    <source>
        <dbReference type="ARBA" id="ARBA00022806"/>
    </source>
</evidence>
<dbReference type="SUPFAM" id="SSF52540">
    <property type="entry name" value="P-loop containing nucleoside triphosphate hydrolases"/>
    <property type="match status" value="2"/>
</dbReference>
<evidence type="ECO:0000313" key="14">
    <source>
        <dbReference type="Proteomes" id="UP000198531"/>
    </source>
</evidence>
<dbReference type="InterPro" id="IPR045028">
    <property type="entry name" value="DinG/Rad3-like"/>
</dbReference>
<evidence type="ECO:0000256" key="10">
    <source>
        <dbReference type="SAM" id="Coils"/>
    </source>
</evidence>
<dbReference type="Pfam" id="PF06733">
    <property type="entry name" value="DEAD_2"/>
    <property type="match status" value="1"/>
</dbReference>
<evidence type="ECO:0000256" key="6">
    <source>
        <dbReference type="ARBA" id="ARBA00023004"/>
    </source>
</evidence>
<dbReference type="RefSeq" id="WP_089806483.1">
    <property type="nucleotide sequence ID" value="NZ_FOYT01000001.1"/>
</dbReference>
<dbReference type="GO" id="GO:0003678">
    <property type="term" value="F:DNA helicase activity"/>
    <property type="evidence" value="ECO:0007669"/>
    <property type="project" value="InterPro"/>
</dbReference>
<accession>A0A1I6GWZ5</accession>
<reference evidence="14" key="1">
    <citation type="submission" date="2016-10" db="EMBL/GenBank/DDBJ databases">
        <authorList>
            <person name="Varghese N."/>
            <person name="Submissions S."/>
        </authorList>
    </citation>
    <scope>NUCLEOTIDE SEQUENCE [LARGE SCALE GENOMIC DNA]</scope>
    <source>
        <strain evidence="14">CGMCC 1.7736</strain>
    </source>
</reference>
<keyword evidence="8" id="KW-0238">DNA-binding</keyword>
<gene>
    <name evidence="13" type="ORF">SAMN04487947_1754</name>
</gene>
<dbReference type="OrthoDB" id="27512at2157"/>
<evidence type="ECO:0000256" key="7">
    <source>
        <dbReference type="ARBA" id="ARBA00023014"/>
    </source>
</evidence>
<keyword evidence="7" id="KW-0411">Iron-sulfur</keyword>
<dbReference type="InterPro" id="IPR027417">
    <property type="entry name" value="P-loop_NTPase"/>
</dbReference>
<sequence>MTTAAGVRRVNWQAVFGHPEPYPEQADGIDAAIDAAEDDGFLVVEGACGTGKTMLALTAGIDRVRDPDSDYERVLVLTSVKQQLRQFEEDLRTINDGLPDDWNPVSGLTLVGKADVCPYSRESVAGIDDATVYDRCEGLRERTRNLVGSAGRSPAGSRTQSGDDGGVASTGKLVKEARAAQTGLLDTGASGGGPDYLETAGEPTPYLPETAEYEDTEYCPFYATFLDDLPEEGDPVEAVPFDVTELGLVDTEELVRLSAGYGTCPHSVMGAVLPHVEVVVGNYYHAFDPTTVGSFTGALVDDSTFVVCDEAHMLEPRVRELVSDGVGDATLRDAENELTRVVQPVEFDDGGKATEDADLVRGELEDADVTLRELKETRDFVRDVREEVDRRVTAHLDRTLPDWRADLTRLDDDEIPLRDPEEPATDELTEWAEAAGYDEGTWVRAETVGAVAARVLNSAEEEDKRRAAPAVGRTLANWARADHTSFFREIELDRTWDETAREDSWRRAYNAHLALHNCIPGDAIAERLGEFGGGVLMSATLAPLDVFREVTGLNALEADGRPVVERTYGLGFPPENRASFAVDVPKFTYENRGPPGEDNETRRAYVDACAEIAASPGNVLVGMPSYAEAKWMAGELDERLSKTVLLDEASDDGATERLKADFFGGGEKVLVTSLRGTLTEGVDYRGDRLAAAVVCGVPIINTSSPRTRALKTAYDREFGDVPASDASGSPRDASASRDGFEAALTVPAVRKARQAIGRVIRGPEEVGVRAFVDARYARDSWNSVREYFPETEREEFSPVSPDMLRFGVDRFWSSVE</sequence>
<protein>
    <submittedName>
        <fullName evidence="13">DNA excision repair protein ERCC-2</fullName>
    </submittedName>
</protein>
<dbReference type="GO" id="GO:0005524">
    <property type="term" value="F:ATP binding"/>
    <property type="evidence" value="ECO:0007669"/>
    <property type="project" value="UniProtKB-KW"/>
</dbReference>
<dbReference type="GO" id="GO:0016818">
    <property type="term" value="F:hydrolase activity, acting on acid anhydrides, in phosphorus-containing anhydrides"/>
    <property type="evidence" value="ECO:0007669"/>
    <property type="project" value="InterPro"/>
</dbReference>
<dbReference type="Pfam" id="PF13307">
    <property type="entry name" value="Helicase_C_2"/>
    <property type="match status" value="1"/>
</dbReference>
<evidence type="ECO:0000256" key="3">
    <source>
        <dbReference type="ARBA" id="ARBA00022801"/>
    </source>
</evidence>
<feature type="domain" description="Helicase ATP-binding" evidence="12">
    <location>
        <begin position="11"/>
        <end position="376"/>
    </location>
</feature>
<dbReference type="InterPro" id="IPR014001">
    <property type="entry name" value="Helicase_ATP-bd"/>
</dbReference>
<dbReference type="Proteomes" id="UP000198531">
    <property type="component" value="Unassembled WGS sequence"/>
</dbReference>
<keyword evidence="1" id="KW-0479">Metal-binding</keyword>
<keyword evidence="10" id="KW-0175">Coiled coil</keyword>
<dbReference type="PANTHER" id="PTHR11472:SF34">
    <property type="entry name" value="REGULATOR OF TELOMERE ELONGATION HELICASE 1"/>
    <property type="match status" value="1"/>
</dbReference>
<keyword evidence="14" id="KW-1185">Reference proteome</keyword>
<keyword evidence="3" id="KW-0378">Hydrolase</keyword>
<evidence type="ECO:0000256" key="9">
    <source>
        <dbReference type="ARBA" id="ARBA00023235"/>
    </source>
</evidence>
<evidence type="ECO:0000256" key="1">
    <source>
        <dbReference type="ARBA" id="ARBA00022723"/>
    </source>
</evidence>
<feature type="region of interest" description="Disordered" evidence="11">
    <location>
        <begin position="145"/>
        <end position="169"/>
    </location>
</feature>